<evidence type="ECO:0000256" key="1">
    <source>
        <dbReference type="SAM" id="MobiDB-lite"/>
    </source>
</evidence>
<dbReference type="InterPro" id="IPR029044">
    <property type="entry name" value="Nucleotide-diphossugar_trans"/>
</dbReference>
<evidence type="ECO:0000313" key="3">
    <source>
        <dbReference type="Proteomes" id="UP000239899"/>
    </source>
</evidence>
<accession>A0A2P6TPM2</accession>
<organism evidence="2 3">
    <name type="scientific">Chlorella sorokiniana</name>
    <name type="common">Freshwater green alga</name>
    <dbReference type="NCBI Taxonomy" id="3076"/>
    <lineage>
        <taxon>Eukaryota</taxon>
        <taxon>Viridiplantae</taxon>
        <taxon>Chlorophyta</taxon>
        <taxon>core chlorophytes</taxon>
        <taxon>Trebouxiophyceae</taxon>
        <taxon>Chlorellales</taxon>
        <taxon>Chlorellaceae</taxon>
        <taxon>Chlorella clade</taxon>
        <taxon>Chlorella</taxon>
    </lineage>
</organism>
<protein>
    <submittedName>
        <fullName evidence="2">Glycosyl transferase</fullName>
    </submittedName>
</protein>
<evidence type="ECO:0000313" key="2">
    <source>
        <dbReference type="EMBL" id="PRW55990.1"/>
    </source>
</evidence>
<feature type="compositionally biased region" description="Low complexity" evidence="1">
    <location>
        <begin position="23"/>
        <end position="44"/>
    </location>
</feature>
<keyword evidence="2" id="KW-0808">Transferase</keyword>
<dbReference type="PANTHER" id="PTHR11183">
    <property type="entry name" value="GLYCOGENIN SUBFAMILY MEMBER"/>
    <property type="match status" value="1"/>
</dbReference>
<dbReference type="SUPFAM" id="SSF53448">
    <property type="entry name" value="Nucleotide-diphospho-sugar transferases"/>
    <property type="match status" value="1"/>
</dbReference>
<dbReference type="OrthoDB" id="2014201at2759"/>
<name>A0A2P6TPM2_CHLSO</name>
<dbReference type="GO" id="GO:0016740">
    <property type="term" value="F:transferase activity"/>
    <property type="evidence" value="ECO:0007669"/>
    <property type="project" value="UniProtKB-KW"/>
</dbReference>
<comment type="caution">
    <text evidence="2">The sequence shown here is derived from an EMBL/GenBank/DDBJ whole genome shotgun (WGS) entry which is preliminary data.</text>
</comment>
<dbReference type="AlphaFoldDB" id="A0A2P6TPM2"/>
<keyword evidence="3" id="KW-1185">Reference proteome</keyword>
<sequence>MSPSVWLHPARSPAAGQARPPVSGSAKPASAPPAAAAHHAAAASPAHGHRRAYVTLLTKDAYLPGVQALARSLRLVRARYPLIVMYTRTCSQSALEALASEPGVQLQFAEQFEADGDHLFELPPGFYAVGDCYGGREYAEERESCCHFTPDATPEYFNAGFYVMTPSLAELEEMRAALREGRVKGKWRHLPYSYNGQKRIKVHHPDLWDMSDIYIIHYVDEKPWSHRYSEENLAYKEECDYWWDVFEGHLASQALPRRQMSTGLDGIPASAFELLPIAGEEPAAATAAAAASLSRAPTPLSQLQLSRAPTPVGPIERASSLTAALPQQSAV</sequence>
<dbReference type="EMBL" id="LHPG02000009">
    <property type="protein sequence ID" value="PRW55990.1"/>
    <property type="molecule type" value="Genomic_DNA"/>
</dbReference>
<reference evidence="2 3" key="1">
    <citation type="journal article" date="2018" name="Plant J.">
        <title>Genome sequences of Chlorella sorokiniana UTEX 1602 and Micractinium conductrix SAG 241.80: implications to maltose excretion by a green alga.</title>
        <authorList>
            <person name="Arriola M.B."/>
            <person name="Velmurugan N."/>
            <person name="Zhang Y."/>
            <person name="Plunkett M.H."/>
            <person name="Hondzo H."/>
            <person name="Barney B.M."/>
        </authorList>
    </citation>
    <scope>NUCLEOTIDE SEQUENCE [LARGE SCALE GENOMIC DNA]</scope>
    <source>
        <strain evidence="3">UTEX 1602</strain>
    </source>
</reference>
<gene>
    <name evidence="2" type="ORF">C2E21_5071</name>
</gene>
<dbReference type="Gene3D" id="3.90.550.10">
    <property type="entry name" value="Spore Coat Polysaccharide Biosynthesis Protein SpsA, Chain A"/>
    <property type="match status" value="2"/>
</dbReference>
<feature type="region of interest" description="Disordered" evidence="1">
    <location>
        <begin position="1"/>
        <end position="44"/>
    </location>
</feature>
<dbReference type="Proteomes" id="UP000239899">
    <property type="component" value="Unassembled WGS sequence"/>
</dbReference>
<proteinExistence type="predicted"/>
<dbReference type="STRING" id="3076.A0A2P6TPM2"/>
<dbReference type="InterPro" id="IPR050587">
    <property type="entry name" value="GNT1/Glycosyltrans_8"/>
</dbReference>